<name>A0A813ZC65_9BILA</name>
<evidence type="ECO:0000313" key="3">
    <source>
        <dbReference type="EMBL" id="CAF3679649.1"/>
    </source>
</evidence>
<dbReference type="PANTHER" id="PTHR16166:SF93">
    <property type="entry name" value="INTERMEMBRANE LIPID TRANSFER PROTEIN VPS13"/>
    <property type="match status" value="1"/>
</dbReference>
<evidence type="ECO:0000256" key="1">
    <source>
        <dbReference type="ARBA" id="ARBA00006545"/>
    </source>
</evidence>
<comment type="caution">
    <text evidence="2">The sequence shown here is derived from an EMBL/GenBank/DDBJ whole genome shotgun (WGS) entry which is preliminary data.</text>
</comment>
<dbReference type="InterPro" id="IPR026847">
    <property type="entry name" value="VPS13"/>
</dbReference>
<dbReference type="PANTHER" id="PTHR16166">
    <property type="entry name" value="VACUOLAR PROTEIN SORTING-ASSOCIATED PROTEIN VPS13"/>
    <property type="match status" value="1"/>
</dbReference>
<dbReference type="OrthoDB" id="428159at2759"/>
<evidence type="ECO:0000313" key="4">
    <source>
        <dbReference type="Proteomes" id="UP000663829"/>
    </source>
</evidence>
<proteinExistence type="inferred from homology"/>
<dbReference type="GO" id="GO:0006623">
    <property type="term" value="P:protein targeting to vacuole"/>
    <property type="evidence" value="ECO:0007669"/>
    <property type="project" value="TreeGrafter"/>
</dbReference>
<feature type="non-terminal residue" evidence="2">
    <location>
        <position position="1"/>
    </location>
</feature>
<evidence type="ECO:0000313" key="2">
    <source>
        <dbReference type="EMBL" id="CAF0896361.1"/>
    </source>
</evidence>
<dbReference type="EMBL" id="CAJNOQ010001458">
    <property type="protein sequence ID" value="CAF0896361.1"/>
    <property type="molecule type" value="Genomic_DNA"/>
</dbReference>
<keyword evidence="4" id="KW-1185">Reference proteome</keyword>
<gene>
    <name evidence="2" type="ORF">GPM918_LOCUS8397</name>
    <name evidence="3" type="ORF">SRO942_LOCUS8397</name>
</gene>
<comment type="similarity">
    <text evidence="1">Belongs to the VPS13 family.</text>
</comment>
<dbReference type="EMBL" id="CAJOBC010001458">
    <property type="protein sequence ID" value="CAF3679649.1"/>
    <property type="molecule type" value="Genomic_DNA"/>
</dbReference>
<dbReference type="AlphaFoldDB" id="A0A813ZC65"/>
<dbReference type="Proteomes" id="UP000663829">
    <property type="component" value="Unassembled WGS sequence"/>
</dbReference>
<dbReference type="Proteomes" id="UP000681722">
    <property type="component" value="Unassembled WGS sequence"/>
</dbReference>
<protein>
    <submittedName>
        <fullName evidence="2">Uncharacterized protein</fullName>
    </submittedName>
</protein>
<dbReference type="GO" id="GO:0045053">
    <property type="term" value="P:protein retention in Golgi apparatus"/>
    <property type="evidence" value="ECO:0007669"/>
    <property type="project" value="TreeGrafter"/>
</dbReference>
<reference evidence="2" key="1">
    <citation type="submission" date="2021-02" db="EMBL/GenBank/DDBJ databases">
        <authorList>
            <person name="Nowell W R."/>
        </authorList>
    </citation>
    <scope>NUCLEOTIDE SEQUENCE</scope>
</reference>
<organism evidence="2 4">
    <name type="scientific">Didymodactylos carnosus</name>
    <dbReference type="NCBI Taxonomy" id="1234261"/>
    <lineage>
        <taxon>Eukaryota</taxon>
        <taxon>Metazoa</taxon>
        <taxon>Spiralia</taxon>
        <taxon>Gnathifera</taxon>
        <taxon>Rotifera</taxon>
        <taxon>Eurotatoria</taxon>
        <taxon>Bdelloidea</taxon>
        <taxon>Philodinida</taxon>
        <taxon>Philodinidae</taxon>
        <taxon>Didymodactylos</taxon>
    </lineage>
</organism>
<sequence>VAARLHSFVLHGLSPQPEPAGKVTKSHPILVQSLLSKQDKEFLDIDFETTPNVQNSDYKIYIVVQPLQIIYDTNMALRIEMFHESYRILLYAPYWILNRTSFDFDFQIENQQTDISNVETPFLICSEKFDINSNKKVKQQDKWGPVNPGEVVPFWPHSMEKDLMRVRYTERNHILSQPFIMNQKHRILLRMENKSQVLPPLNHVYYTWVDPMKPIALISSVQGNTTSLDLIPQCSFISEHHEISYTSFIDGVQTVLLFADTINIIEQASGVRDMKILTESMGQRIQIGIHDIDISIVNDIKHEELLYISKVQVIFIDDSTGNSINQRGHTIKVRRQALDGLWIDYAWSITRAALHVRINRVQIDNQLDYTIFPVMLYSITSQITETDTGTYVMIFVI</sequence>
<accession>A0A813ZC65</accession>